<feature type="region of interest" description="Disordered" evidence="8">
    <location>
        <begin position="378"/>
        <end position="426"/>
    </location>
</feature>
<dbReference type="PROSITE" id="PS50217">
    <property type="entry name" value="BZIP"/>
    <property type="match status" value="1"/>
</dbReference>
<protein>
    <submittedName>
        <fullName evidence="10">2fffa7bf-8f3d-49f7-bdc8-e2c6d4394d83</fullName>
    </submittedName>
</protein>
<comment type="subcellular location">
    <subcellularLocation>
        <location evidence="1">Nucleus</location>
    </subcellularLocation>
</comment>
<dbReference type="GO" id="GO:0003677">
    <property type="term" value="F:DNA binding"/>
    <property type="evidence" value="ECO:0007669"/>
    <property type="project" value="UniProtKB-KW"/>
</dbReference>
<evidence type="ECO:0000256" key="5">
    <source>
        <dbReference type="ARBA" id="ARBA00023163"/>
    </source>
</evidence>
<dbReference type="SMART" id="SM00338">
    <property type="entry name" value="BRLZ"/>
    <property type="match status" value="1"/>
</dbReference>
<evidence type="ECO:0000259" key="9">
    <source>
        <dbReference type="PROSITE" id="PS50217"/>
    </source>
</evidence>
<keyword evidence="5" id="KW-0804">Transcription</keyword>
<dbReference type="PANTHER" id="PTHR46714:SF6">
    <property type="entry name" value="TRANSCRIPTIONAL ACTIVATOR HAC1"/>
    <property type="match status" value="1"/>
</dbReference>
<evidence type="ECO:0000256" key="6">
    <source>
        <dbReference type="ARBA" id="ARBA00023230"/>
    </source>
</evidence>
<dbReference type="GO" id="GO:0000981">
    <property type="term" value="F:DNA-binding transcription factor activity, RNA polymerase II-specific"/>
    <property type="evidence" value="ECO:0007669"/>
    <property type="project" value="InterPro"/>
</dbReference>
<sequence>MDSWAAHTASPNIKFEDSPAESLLSTPDEMYPSLFGSSSESNPTVNPIDMLTPQSIAGDKQPDLTLLAGLTALTQTALTPTTLAAPPAASTAPAPEPEKKPVKKRKSWGQVLPEPKTNLPPRKRAKTEDEKEQRRVERVLRNRRAAQSSRERKRLEVEALERRNKELEAALLQAQQINFTLLEEIQKFRQGAGVVSRAAPSFDALRQNPVTFSQQLFGSQDGHGAPISGASSLEQLLQSIPSAVNNKTVNPASLSPALSPIPEAAEEQKQPATVATPVAEPPATSEKNASPDTTQHPAAMLCQDLQSPAGFDLGDAFGLPEAPDADRYVLESGLLSSPNSSDYEYDHLAGDDATSFPFPTQAYEFDFNEFITDGELHAAPGSEQQPQQLPSRPVADSSLLPETPNPSEDPYLQPHSGASLDGCDDGGLAVSVI</sequence>
<keyword evidence="3" id="KW-0805">Transcription regulation</keyword>
<dbReference type="PANTHER" id="PTHR46714">
    <property type="entry name" value="TRANSCRIPTIONAL ACTIVATOR HAC1"/>
    <property type="match status" value="1"/>
</dbReference>
<organism evidence="10 11">
    <name type="scientific">Thermothielavioides terrestris</name>
    <dbReference type="NCBI Taxonomy" id="2587410"/>
    <lineage>
        <taxon>Eukaryota</taxon>
        <taxon>Fungi</taxon>
        <taxon>Dikarya</taxon>
        <taxon>Ascomycota</taxon>
        <taxon>Pezizomycotina</taxon>
        <taxon>Sordariomycetes</taxon>
        <taxon>Sordariomycetidae</taxon>
        <taxon>Sordariales</taxon>
        <taxon>Chaetomiaceae</taxon>
        <taxon>Thermothielavioides</taxon>
    </lineage>
</organism>
<feature type="domain" description="BZIP" evidence="9">
    <location>
        <begin position="132"/>
        <end position="190"/>
    </location>
</feature>
<dbReference type="GO" id="GO:0006986">
    <property type="term" value="P:response to unfolded protein"/>
    <property type="evidence" value="ECO:0007669"/>
    <property type="project" value="UniProtKB-KW"/>
</dbReference>
<evidence type="ECO:0000256" key="3">
    <source>
        <dbReference type="ARBA" id="ARBA00023015"/>
    </source>
</evidence>
<keyword evidence="7" id="KW-0539">Nucleus</keyword>
<name>A0A446BBD3_9PEZI</name>
<feature type="compositionally biased region" description="Basic and acidic residues" evidence="8">
    <location>
        <begin position="126"/>
        <end position="140"/>
    </location>
</feature>
<evidence type="ECO:0000256" key="7">
    <source>
        <dbReference type="ARBA" id="ARBA00023242"/>
    </source>
</evidence>
<proteinExistence type="inferred from homology"/>
<reference evidence="10 11" key="1">
    <citation type="submission" date="2018-04" db="EMBL/GenBank/DDBJ databases">
        <authorList>
            <person name="Huttner S."/>
            <person name="Dainat J."/>
        </authorList>
    </citation>
    <scope>NUCLEOTIDE SEQUENCE [LARGE SCALE GENOMIC DNA]</scope>
</reference>
<feature type="compositionally biased region" description="Polar residues" evidence="8">
    <location>
        <begin position="35"/>
        <end position="45"/>
    </location>
</feature>
<dbReference type="SUPFAM" id="SSF57959">
    <property type="entry name" value="Leucine zipper domain"/>
    <property type="match status" value="1"/>
</dbReference>
<feature type="region of interest" description="Disordered" evidence="8">
    <location>
        <begin position="1"/>
        <end position="58"/>
    </location>
</feature>
<dbReference type="AlphaFoldDB" id="A0A446BBD3"/>
<evidence type="ECO:0000313" key="11">
    <source>
        <dbReference type="Proteomes" id="UP000289323"/>
    </source>
</evidence>
<evidence type="ECO:0000256" key="2">
    <source>
        <dbReference type="ARBA" id="ARBA00007163"/>
    </source>
</evidence>
<feature type="region of interest" description="Disordered" evidence="8">
    <location>
        <begin position="80"/>
        <end position="153"/>
    </location>
</feature>
<dbReference type="GO" id="GO:0045944">
    <property type="term" value="P:positive regulation of transcription by RNA polymerase II"/>
    <property type="evidence" value="ECO:0007669"/>
    <property type="project" value="InterPro"/>
</dbReference>
<keyword evidence="4" id="KW-0238">DNA-binding</keyword>
<dbReference type="EMBL" id="OUUZ01000001">
    <property type="protein sequence ID" value="SPQ19826.1"/>
    <property type="molecule type" value="Genomic_DNA"/>
</dbReference>
<dbReference type="InterPro" id="IPR044280">
    <property type="entry name" value="Hac1/HY5"/>
</dbReference>
<feature type="compositionally biased region" description="Polar residues" evidence="8">
    <location>
        <begin position="285"/>
        <end position="295"/>
    </location>
</feature>
<evidence type="ECO:0000256" key="8">
    <source>
        <dbReference type="SAM" id="MobiDB-lite"/>
    </source>
</evidence>
<dbReference type="CDD" id="cd14710">
    <property type="entry name" value="bZIP_HAC1-like"/>
    <property type="match status" value="1"/>
</dbReference>
<feature type="compositionally biased region" description="Low complexity" evidence="8">
    <location>
        <begin position="80"/>
        <end position="93"/>
    </location>
</feature>
<keyword evidence="6" id="KW-0834">Unfolded protein response</keyword>
<evidence type="ECO:0000256" key="1">
    <source>
        <dbReference type="ARBA" id="ARBA00004123"/>
    </source>
</evidence>
<gene>
    <name evidence="10" type="ORF">TT172_LOCUS2245</name>
</gene>
<evidence type="ECO:0000313" key="10">
    <source>
        <dbReference type="EMBL" id="SPQ19826.1"/>
    </source>
</evidence>
<comment type="similarity">
    <text evidence="2">Belongs to the bZIP family.</text>
</comment>
<feature type="compositionally biased region" description="Low complexity" evidence="8">
    <location>
        <begin position="271"/>
        <end position="284"/>
    </location>
</feature>
<dbReference type="GO" id="GO:0005634">
    <property type="term" value="C:nucleus"/>
    <property type="evidence" value="ECO:0007669"/>
    <property type="project" value="UniProtKB-SubCell"/>
</dbReference>
<dbReference type="Proteomes" id="UP000289323">
    <property type="component" value="Unassembled WGS sequence"/>
</dbReference>
<dbReference type="InterPro" id="IPR004827">
    <property type="entry name" value="bZIP"/>
</dbReference>
<accession>A0A446BBD3</accession>
<evidence type="ECO:0000256" key="4">
    <source>
        <dbReference type="ARBA" id="ARBA00023125"/>
    </source>
</evidence>
<feature type="region of interest" description="Disordered" evidence="8">
    <location>
        <begin position="264"/>
        <end position="295"/>
    </location>
</feature>
<dbReference type="InterPro" id="IPR046347">
    <property type="entry name" value="bZIP_sf"/>
</dbReference>